<dbReference type="Pfam" id="PF07228">
    <property type="entry name" value="SpoIIE"/>
    <property type="match status" value="1"/>
</dbReference>
<dbReference type="SUPFAM" id="SSF81606">
    <property type="entry name" value="PP2C-like"/>
    <property type="match status" value="1"/>
</dbReference>
<keyword evidence="2" id="KW-0597">Phosphoprotein</keyword>
<dbReference type="InterPro" id="IPR001789">
    <property type="entry name" value="Sig_transdc_resp-reg_receiver"/>
</dbReference>
<dbReference type="SMART" id="SM00448">
    <property type="entry name" value="REC"/>
    <property type="match status" value="1"/>
</dbReference>
<accession>A0A8J3Z5F9</accession>
<feature type="domain" description="Response regulatory" evidence="3">
    <location>
        <begin position="18"/>
        <end position="135"/>
    </location>
</feature>
<dbReference type="Gene3D" id="3.40.50.2300">
    <property type="match status" value="1"/>
</dbReference>
<dbReference type="InterPro" id="IPR001932">
    <property type="entry name" value="PPM-type_phosphatase-like_dom"/>
</dbReference>
<dbReference type="Proteomes" id="UP000612585">
    <property type="component" value="Unassembled WGS sequence"/>
</dbReference>
<reference evidence="4" key="1">
    <citation type="submission" date="2021-01" db="EMBL/GenBank/DDBJ databases">
        <title>Whole genome shotgun sequence of Virgisporangium aurantiacum NBRC 16421.</title>
        <authorList>
            <person name="Komaki H."/>
            <person name="Tamura T."/>
        </authorList>
    </citation>
    <scope>NUCLEOTIDE SEQUENCE</scope>
    <source>
        <strain evidence="4">NBRC 16421</strain>
    </source>
</reference>
<dbReference type="RefSeq" id="WP_203995419.1">
    <property type="nucleotide sequence ID" value="NZ_BOPG01000025.1"/>
</dbReference>
<dbReference type="PANTHER" id="PTHR43156">
    <property type="entry name" value="STAGE II SPORULATION PROTEIN E-RELATED"/>
    <property type="match status" value="1"/>
</dbReference>
<protein>
    <recommendedName>
        <fullName evidence="3">Response regulatory domain-containing protein</fullName>
    </recommendedName>
</protein>
<evidence type="ECO:0000256" key="1">
    <source>
        <dbReference type="ARBA" id="ARBA00022801"/>
    </source>
</evidence>
<sequence length="528" mass="56306">MTIAVPLDATEAADGPATIMVVDDNPTKRYVISSWLRRAGHRIVEAATGGAALHRLKDPDVDLVVLDVRLPDIGGFEVCERIKGTPATASLPVIHISATAVDVADRTQGLTRGADAYLAEPIDPGELTATVQALLRYFRARQRAEHLAGRLARLADTTLRVNRATTFRSLLLAAVTGTAEMFQRPAAVAAVTPDGQQLLAWCDGPDAAPGVRDRAHGSLLEPTDASTLYVDSAENWPFAGGTPLWVNAARSRAGRPPAHIVVPSDRLTADDANVLTQLGQAVALAIDAMRSYDEERRIALTLQRSLLPRRTPTVDGITLAVRYVPASAHAEIGGDFYELLNLDNMLIAALGDVAGHSLHAATVMAELRHVLRAYVAEGHPPDAVIGRLNTMMLRLLPDETATLCLLRIDPRTGAGYMANAGHLPPVLRTPDGRAALVAGGTPLLGIGVDRGAGTAFDLPPGATLVMVTDGLIERRHKSLSTSLEQLRRTIEHSDPDLESLCDRLLDTFVTGPIEDDIAIVAIHRLAAT</sequence>
<comment type="caution">
    <text evidence="4">The sequence shown here is derived from an EMBL/GenBank/DDBJ whole genome shotgun (WGS) entry which is preliminary data.</text>
</comment>
<gene>
    <name evidence="4" type="ORF">Vau01_041890</name>
</gene>
<dbReference type="InterPro" id="IPR036457">
    <property type="entry name" value="PPM-type-like_dom_sf"/>
</dbReference>
<dbReference type="PANTHER" id="PTHR43156:SF2">
    <property type="entry name" value="STAGE II SPORULATION PROTEIN E"/>
    <property type="match status" value="1"/>
</dbReference>
<proteinExistence type="predicted"/>
<dbReference type="InterPro" id="IPR011006">
    <property type="entry name" value="CheY-like_superfamily"/>
</dbReference>
<organism evidence="4 5">
    <name type="scientific">Virgisporangium aurantiacum</name>
    <dbReference type="NCBI Taxonomy" id="175570"/>
    <lineage>
        <taxon>Bacteria</taxon>
        <taxon>Bacillati</taxon>
        <taxon>Actinomycetota</taxon>
        <taxon>Actinomycetes</taxon>
        <taxon>Micromonosporales</taxon>
        <taxon>Micromonosporaceae</taxon>
        <taxon>Virgisporangium</taxon>
    </lineage>
</organism>
<dbReference type="PROSITE" id="PS50110">
    <property type="entry name" value="RESPONSE_REGULATORY"/>
    <property type="match status" value="1"/>
</dbReference>
<dbReference type="InterPro" id="IPR052016">
    <property type="entry name" value="Bact_Sigma-Reg"/>
</dbReference>
<evidence type="ECO:0000313" key="5">
    <source>
        <dbReference type="Proteomes" id="UP000612585"/>
    </source>
</evidence>
<keyword evidence="5" id="KW-1185">Reference proteome</keyword>
<dbReference type="Pfam" id="PF00072">
    <property type="entry name" value="Response_reg"/>
    <property type="match status" value="1"/>
</dbReference>
<name>A0A8J3Z5F9_9ACTN</name>
<feature type="modified residue" description="4-aspartylphosphate" evidence="2">
    <location>
        <position position="67"/>
    </location>
</feature>
<keyword evidence="1" id="KW-0378">Hydrolase</keyword>
<evidence type="ECO:0000256" key="2">
    <source>
        <dbReference type="PROSITE-ProRule" id="PRU00169"/>
    </source>
</evidence>
<dbReference type="GO" id="GO:0016791">
    <property type="term" value="F:phosphatase activity"/>
    <property type="evidence" value="ECO:0007669"/>
    <property type="project" value="TreeGrafter"/>
</dbReference>
<evidence type="ECO:0000259" key="3">
    <source>
        <dbReference type="PROSITE" id="PS50110"/>
    </source>
</evidence>
<dbReference type="Gene3D" id="3.60.40.10">
    <property type="entry name" value="PPM-type phosphatase domain"/>
    <property type="match status" value="1"/>
</dbReference>
<dbReference type="AlphaFoldDB" id="A0A8J3Z5F9"/>
<dbReference type="SUPFAM" id="SSF52172">
    <property type="entry name" value="CheY-like"/>
    <property type="match status" value="1"/>
</dbReference>
<dbReference type="GO" id="GO:0000160">
    <property type="term" value="P:phosphorelay signal transduction system"/>
    <property type="evidence" value="ECO:0007669"/>
    <property type="project" value="InterPro"/>
</dbReference>
<dbReference type="SMART" id="SM00331">
    <property type="entry name" value="PP2C_SIG"/>
    <property type="match status" value="1"/>
</dbReference>
<evidence type="ECO:0000313" key="4">
    <source>
        <dbReference type="EMBL" id="GIJ56673.1"/>
    </source>
</evidence>
<dbReference type="EMBL" id="BOPG01000025">
    <property type="protein sequence ID" value="GIJ56673.1"/>
    <property type="molecule type" value="Genomic_DNA"/>
</dbReference>